<dbReference type="Gene3D" id="3.40.50.12370">
    <property type="match status" value="1"/>
</dbReference>
<comment type="caution">
    <text evidence="1">The sequence shown here is derived from an EMBL/GenBank/DDBJ whole genome shotgun (WGS) entry which is preliminary data.</text>
</comment>
<name>A0A3N4PQG2_9BACT</name>
<gene>
    <name evidence="1" type="ORF">EGT74_26780</name>
</gene>
<dbReference type="EMBL" id="RPDH01000003">
    <property type="protein sequence ID" value="RPE05960.1"/>
    <property type="molecule type" value="Genomic_DNA"/>
</dbReference>
<evidence type="ECO:0000313" key="2">
    <source>
        <dbReference type="Proteomes" id="UP000278351"/>
    </source>
</evidence>
<sequence>MHFREEQLDAFQYVTGLLKGRLKVLLLDGESGRNTPAPDAPLPDLTALQRECGERGIEAELQRGRGIALKEIVRESRFADLLLIDRETSLNNLYDADVPGFIKDVPADAQCPVMVLPAETGLFKEVVFTYNGSYSSVYAIREFMQLFPHLNGKKATVIYVPEKGIPIIPNEQLLNDYLRFYFTDVTFLVLNGLPDAEIRRYLQDKKDCVAVMGAYGRNTFSRFFNPGNARNMMRMLNVPIFITHP</sequence>
<evidence type="ECO:0000313" key="1">
    <source>
        <dbReference type="EMBL" id="RPE05960.1"/>
    </source>
</evidence>
<proteinExistence type="predicted"/>
<dbReference type="AlphaFoldDB" id="A0A3N4PQG2"/>
<reference evidence="1 2" key="1">
    <citation type="submission" date="2018-11" db="EMBL/GenBank/DDBJ databases">
        <title>Chitinophaga lutea sp.nov., isolate from arsenic contaminated soil.</title>
        <authorList>
            <person name="Zong Y."/>
        </authorList>
    </citation>
    <scope>NUCLEOTIDE SEQUENCE [LARGE SCALE GENOMIC DNA]</scope>
    <source>
        <strain evidence="1 2">ZY74</strain>
    </source>
</reference>
<organism evidence="1 2">
    <name type="scientific">Chitinophaga lutea</name>
    <dbReference type="NCBI Taxonomy" id="2488634"/>
    <lineage>
        <taxon>Bacteria</taxon>
        <taxon>Pseudomonadati</taxon>
        <taxon>Bacteroidota</taxon>
        <taxon>Chitinophagia</taxon>
        <taxon>Chitinophagales</taxon>
        <taxon>Chitinophagaceae</taxon>
        <taxon>Chitinophaga</taxon>
    </lineage>
</organism>
<keyword evidence="2" id="KW-1185">Reference proteome</keyword>
<dbReference type="SUPFAM" id="SSF52402">
    <property type="entry name" value="Adenine nucleotide alpha hydrolases-like"/>
    <property type="match status" value="1"/>
</dbReference>
<dbReference type="Proteomes" id="UP000278351">
    <property type="component" value="Unassembled WGS sequence"/>
</dbReference>
<protein>
    <submittedName>
        <fullName evidence="1">Universal stress protein</fullName>
    </submittedName>
</protein>
<accession>A0A3N4PQG2</accession>